<accession>A0A0A8ZLH9</accession>
<organism evidence="1">
    <name type="scientific">Arundo donax</name>
    <name type="common">Giant reed</name>
    <name type="synonym">Donax arundinaceus</name>
    <dbReference type="NCBI Taxonomy" id="35708"/>
    <lineage>
        <taxon>Eukaryota</taxon>
        <taxon>Viridiplantae</taxon>
        <taxon>Streptophyta</taxon>
        <taxon>Embryophyta</taxon>
        <taxon>Tracheophyta</taxon>
        <taxon>Spermatophyta</taxon>
        <taxon>Magnoliopsida</taxon>
        <taxon>Liliopsida</taxon>
        <taxon>Poales</taxon>
        <taxon>Poaceae</taxon>
        <taxon>PACMAD clade</taxon>
        <taxon>Arundinoideae</taxon>
        <taxon>Arundineae</taxon>
        <taxon>Arundo</taxon>
    </lineage>
</organism>
<name>A0A0A8ZLH9_ARUDO</name>
<protein>
    <submittedName>
        <fullName evidence="1">Uncharacterized protein</fullName>
    </submittedName>
</protein>
<sequence length="54" mass="6484">MWPPRELMLRLRYMIWLRRLTSVGMLPWKALLDKSRLAMELRLPIQGGIEPPRP</sequence>
<dbReference type="AlphaFoldDB" id="A0A0A8ZLH9"/>
<evidence type="ECO:0000313" key="1">
    <source>
        <dbReference type="EMBL" id="JAD35697.1"/>
    </source>
</evidence>
<dbReference type="EMBL" id="GBRH01262198">
    <property type="protein sequence ID" value="JAD35697.1"/>
    <property type="molecule type" value="Transcribed_RNA"/>
</dbReference>
<proteinExistence type="predicted"/>
<reference evidence="1" key="1">
    <citation type="submission" date="2014-09" db="EMBL/GenBank/DDBJ databases">
        <authorList>
            <person name="Magalhaes I.L.F."/>
            <person name="Oliveira U."/>
            <person name="Santos F.R."/>
            <person name="Vidigal T.H.D.A."/>
            <person name="Brescovit A.D."/>
            <person name="Santos A.J."/>
        </authorList>
    </citation>
    <scope>NUCLEOTIDE SEQUENCE</scope>
    <source>
        <tissue evidence="1">Shoot tissue taken approximately 20 cm above the soil surface</tissue>
    </source>
</reference>
<reference evidence="1" key="2">
    <citation type="journal article" date="2015" name="Data Brief">
        <title>Shoot transcriptome of the giant reed, Arundo donax.</title>
        <authorList>
            <person name="Barrero R.A."/>
            <person name="Guerrero F.D."/>
            <person name="Moolhuijzen P."/>
            <person name="Goolsby J.A."/>
            <person name="Tidwell J."/>
            <person name="Bellgard S.E."/>
            <person name="Bellgard M.I."/>
        </authorList>
    </citation>
    <scope>NUCLEOTIDE SEQUENCE</scope>
    <source>
        <tissue evidence="1">Shoot tissue taken approximately 20 cm above the soil surface</tissue>
    </source>
</reference>